<dbReference type="InterPro" id="IPR001387">
    <property type="entry name" value="Cro/C1-type_HTH"/>
</dbReference>
<dbReference type="RefSeq" id="WP_032072361.1">
    <property type="nucleotide sequence ID" value="NC_025146.1"/>
</dbReference>
<evidence type="ECO:0000313" key="2">
    <source>
        <dbReference type="EMBL" id="BAP25609.1"/>
    </source>
</evidence>
<dbReference type="AlphaFoldDB" id="A0A077K2Q8"/>
<reference evidence="2" key="1">
    <citation type="submission" date="2013-09" db="EMBL/GenBank/DDBJ databases">
        <title>Analysis of type B2 neurotoxin-encoding plasmid in Clostridium botulinum.</title>
        <authorList>
            <person name="Hosomi K."/>
            <person name="Sakaguchi Y."/>
            <person name="Gotoh K."/>
            <person name="Nakamura K."/>
            <person name="Kohda T."/>
            <person name="Mukamoto M."/>
            <person name="Iida T."/>
            <person name="Kozaki S."/>
        </authorList>
    </citation>
    <scope>NUCLEOTIDE SEQUENCE</scope>
    <source>
        <strain evidence="2">111</strain>
        <plasmid evidence="2">pCB111</plasmid>
    </source>
</reference>
<name>A0A077K2Q8_CLOBO</name>
<keyword evidence="2" id="KW-0614">Plasmid</keyword>
<organism evidence="2">
    <name type="scientific">Clostridium botulinum</name>
    <dbReference type="NCBI Taxonomy" id="1491"/>
    <lineage>
        <taxon>Bacteria</taxon>
        <taxon>Bacillati</taxon>
        <taxon>Bacillota</taxon>
        <taxon>Clostridia</taxon>
        <taxon>Eubacteriales</taxon>
        <taxon>Clostridiaceae</taxon>
        <taxon>Clostridium</taxon>
    </lineage>
</organism>
<dbReference type="PROSITE" id="PS50943">
    <property type="entry name" value="HTH_CROC1"/>
    <property type="match status" value="1"/>
</dbReference>
<geneLocation type="plasmid" evidence="2">
    <name>pCB111</name>
</geneLocation>
<feature type="domain" description="HTH cro/C1-type" evidence="1">
    <location>
        <begin position="140"/>
        <end position="184"/>
    </location>
</feature>
<accession>A0A077K2Q8</accession>
<dbReference type="CDD" id="cd00093">
    <property type="entry name" value="HTH_XRE"/>
    <property type="match status" value="1"/>
</dbReference>
<protein>
    <recommendedName>
        <fullName evidence="1">HTH cro/C1-type domain-containing protein</fullName>
    </recommendedName>
</protein>
<dbReference type="EMBL" id="AB855771">
    <property type="protein sequence ID" value="BAP25609.1"/>
    <property type="molecule type" value="Genomic_DNA"/>
</dbReference>
<proteinExistence type="predicted"/>
<sequence>MSIFKKDLLFKMIEEGQIKSFTILGLPKQELVETYFNRKDLIKFLESKNIKCNILDEFDRTDIGIYFPSIGKKQYVDVCSITINKEVDEGEYNNILALFDEVLGYYQTDIPAKIINKILGLYKNEPLTFNDMLILMKDNQSEIARKIGKSRQLIADMKSGKAKIGIETLALLKREYPLLPWGEFIESFVNN</sequence>
<evidence type="ECO:0000259" key="1">
    <source>
        <dbReference type="PROSITE" id="PS50943"/>
    </source>
</evidence>